<evidence type="ECO:0000313" key="16">
    <source>
        <dbReference type="Proteomes" id="UP000664779"/>
    </source>
</evidence>
<evidence type="ECO:0000259" key="14">
    <source>
        <dbReference type="Pfam" id="PF12806"/>
    </source>
</evidence>
<keyword evidence="3 10" id="KW-0285">Flavoprotein</keyword>
<dbReference type="GO" id="GO:0016627">
    <property type="term" value="F:oxidoreductase activity, acting on the CH-CH group of donors"/>
    <property type="evidence" value="ECO:0007669"/>
    <property type="project" value="InterPro"/>
</dbReference>
<proteinExistence type="inferred from homology"/>
<evidence type="ECO:0000256" key="9">
    <source>
        <dbReference type="ARBA" id="ARBA00069043"/>
    </source>
</evidence>
<keyword evidence="16" id="KW-1185">Reference proteome</keyword>
<evidence type="ECO:0000256" key="2">
    <source>
        <dbReference type="ARBA" id="ARBA00009347"/>
    </source>
</evidence>
<dbReference type="SUPFAM" id="SSF56645">
    <property type="entry name" value="Acyl-CoA dehydrogenase NM domain-like"/>
    <property type="match status" value="1"/>
</dbReference>
<dbReference type="InterPro" id="IPR009075">
    <property type="entry name" value="AcylCo_DH/oxidase_C"/>
</dbReference>
<dbReference type="InterPro" id="IPR013786">
    <property type="entry name" value="AcylCoA_DH/ox_N"/>
</dbReference>
<dbReference type="InterPro" id="IPR046373">
    <property type="entry name" value="Acyl-CoA_Oxase/DH_mid-dom_sf"/>
</dbReference>
<dbReference type="SUPFAM" id="SSF47203">
    <property type="entry name" value="Acyl-CoA dehydrogenase C-terminal domain-like"/>
    <property type="match status" value="1"/>
</dbReference>
<comment type="cofactor">
    <cofactor evidence="1 10">
        <name>FAD</name>
        <dbReference type="ChEBI" id="CHEBI:57692"/>
    </cofactor>
</comment>
<keyword evidence="4 10" id="KW-0274">FAD</keyword>
<dbReference type="InterPro" id="IPR036250">
    <property type="entry name" value="AcylCo_DH-like_C"/>
</dbReference>
<evidence type="ECO:0000256" key="6">
    <source>
        <dbReference type="ARBA" id="ARBA00051388"/>
    </source>
</evidence>
<dbReference type="Proteomes" id="UP000664779">
    <property type="component" value="Unassembled WGS sequence"/>
</dbReference>
<evidence type="ECO:0000259" key="13">
    <source>
        <dbReference type="Pfam" id="PF02771"/>
    </source>
</evidence>
<dbReference type="InterPro" id="IPR009100">
    <property type="entry name" value="AcylCoA_DH/oxidase_NM_dom_sf"/>
</dbReference>
<dbReference type="PANTHER" id="PTHR42803:SF1">
    <property type="entry name" value="BROAD-SPECIFICITY LINEAR ACYL-COA DEHYDROGENASE FADE5"/>
    <property type="match status" value="1"/>
</dbReference>
<reference evidence="15" key="1">
    <citation type="submission" date="2021-03" db="EMBL/GenBank/DDBJ databases">
        <title>Roseibium sp. CAU 1637 isolated from Incheon.</title>
        <authorList>
            <person name="Kim W."/>
        </authorList>
    </citation>
    <scope>NUCLEOTIDE SEQUENCE</scope>
    <source>
        <strain evidence="15">CAU 1637</strain>
    </source>
</reference>
<comment type="caution">
    <text evidence="15">The sequence shown here is derived from an EMBL/GenBank/DDBJ whole genome shotgun (WGS) entry which is preliminary data.</text>
</comment>
<comment type="function">
    <text evidence="7">Involved in the assimilation of dimethylsulphoniopropionate (DMSP), an important compound in the fixation of carbon in marine phytoplankton, by mediating the conversion of 3-(methylthio)propanoyl-CoA (MMPA-CoA) to 3-(methylthio)acryloyl-CoA (MTA-CoA).</text>
</comment>
<dbReference type="Gene3D" id="2.40.110.10">
    <property type="entry name" value="Butyryl-CoA Dehydrogenase, subunit A, domain 2"/>
    <property type="match status" value="1"/>
</dbReference>
<dbReference type="InterPro" id="IPR052166">
    <property type="entry name" value="Diverse_Acyl-CoA_DH"/>
</dbReference>
<evidence type="ECO:0000256" key="7">
    <source>
        <dbReference type="ARBA" id="ARBA00058683"/>
    </source>
</evidence>
<dbReference type="AlphaFoldDB" id="A0A939J6U3"/>
<dbReference type="InterPro" id="IPR006091">
    <property type="entry name" value="Acyl-CoA_Oxase/DH_mid-dom"/>
</dbReference>
<accession>A0A939J6U3</accession>
<dbReference type="GO" id="GO:0050660">
    <property type="term" value="F:flavin adenine dinucleotide binding"/>
    <property type="evidence" value="ECO:0007669"/>
    <property type="project" value="InterPro"/>
</dbReference>
<feature type="domain" description="Acyl-CoA dehydrogenase/oxidase C-terminal" evidence="11">
    <location>
        <begin position="282"/>
        <end position="446"/>
    </location>
</feature>
<dbReference type="RefSeq" id="WP_206940062.1">
    <property type="nucleotide sequence ID" value="NZ_JAFLNF010000003.1"/>
</dbReference>
<evidence type="ECO:0000256" key="10">
    <source>
        <dbReference type="RuleBase" id="RU362125"/>
    </source>
</evidence>
<evidence type="ECO:0000256" key="4">
    <source>
        <dbReference type="ARBA" id="ARBA00022827"/>
    </source>
</evidence>
<dbReference type="FunFam" id="2.40.110.10:FF:000031">
    <property type="entry name" value="Acyl-CoA dehydrogenase, putative"/>
    <property type="match status" value="1"/>
</dbReference>
<feature type="domain" description="Acetyl-CoA dehydrogenase-like C-terminal" evidence="14">
    <location>
        <begin position="470"/>
        <end position="586"/>
    </location>
</feature>
<evidence type="ECO:0000256" key="5">
    <source>
        <dbReference type="ARBA" id="ARBA00023002"/>
    </source>
</evidence>
<evidence type="ECO:0000256" key="1">
    <source>
        <dbReference type="ARBA" id="ARBA00001974"/>
    </source>
</evidence>
<dbReference type="PANTHER" id="PTHR42803">
    <property type="entry name" value="ACYL-COA DEHYDROGENASE"/>
    <property type="match status" value="1"/>
</dbReference>
<feature type="domain" description="Acyl-CoA oxidase/dehydrogenase middle" evidence="12">
    <location>
        <begin position="160"/>
        <end position="268"/>
    </location>
</feature>
<protein>
    <recommendedName>
        <fullName evidence="9">3-methylmercaptopropionyl-CoA dehydrogenase</fullName>
        <ecNumber evidence="8">1.3.99.41</ecNumber>
    </recommendedName>
</protein>
<comment type="similarity">
    <text evidence="2 10">Belongs to the acyl-CoA dehydrogenase family.</text>
</comment>
<dbReference type="Pfam" id="PF00441">
    <property type="entry name" value="Acyl-CoA_dh_1"/>
    <property type="match status" value="1"/>
</dbReference>
<dbReference type="InterPro" id="IPR037069">
    <property type="entry name" value="AcylCoA_DH/ox_N_sf"/>
</dbReference>
<keyword evidence="5 10" id="KW-0560">Oxidoreductase</keyword>
<comment type="catalytic activity">
    <reaction evidence="6">
        <text>3-(methylsulfanyl)propanoyl-CoA + oxidized [electron-transfer flavoprotein] + H(+) = 3-(methylsulfanyl)acryloyl-CoA + reduced [electron-transfer flavoprotein]</text>
        <dbReference type="Rhea" id="RHEA:52612"/>
        <dbReference type="Rhea" id="RHEA-COMP:10685"/>
        <dbReference type="Rhea" id="RHEA-COMP:10686"/>
        <dbReference type="ChEBI" id="CHEBI:15378"/>
        <dbReference type="ChEBI" id="CHEBI:57692"/>
        <dbReference type="ChEBI" id="CHEBI:58307"/>
        <dbReference type="ChEBI" id="CHEBI:82815"/>
        <dbReference type="ChEBI" id="CHEBI:84994"/>
        <dbReference type="EC" id="1.3.99.41"/>
    </reaction>
    <physiologicalReaction direction="left-to-right" evidence="6">
        <dbReference type="Rhea" id="RHEA:52613"/>
    </physiologicalReaction>
</comment>
<dbReference type="EMBL" id="JAFLNF010000003">
    <property type="protein sequence ID" value="MBO0345472.1"/>
    <property type="molecule type" value="Genomic_DNA"/>
</dbReference>
<sequence length="593" mass="62852">MYKAPITEIAFTLSQVCGLSDLQKTASFSEVSDDLFEAILTEAGRFAGEEIAPLNRVADLHGTPFKNGEVSTPPGWKELYKAWAEGGWNGLSASEASGGQGLPVMLNTAALEMWNSGSMAFAIGPTLTMGGVEALEKHASDDLKTTYLEKLVSGEWMATMNLTEPQAGSDLNAIRARAERNDDGTYRIFGQKIFITYGEHDMTDNIVHLVLARLPDAPAGTKGISLFLVPKFPVQADGSLGPRNDVRCAGVEHKLGIHGSPTCTMIFGDEGGATGWLIGEENRGLACMFTMMNNARLAVGVQGLGVAERAYQQALAYALDRKQGRGPGDKGPEMSSIARHPDIKRMLLAMKSRTQVARVLCYACAHAIDMSHASESAEDKAFWAERAGVLTPLAKAVSTDFGSEVASLGIQIHGGMGYVEETGAAQHLRDARIAAIYEGTNGIQAIDLVLRKLPMSDGAHVKGYMSELRSVADTVAASGLSGLSGVANNLSQALDALGEATEWMQVARSEGRTPEVLAGATPYLRLFGLTVGGVLLAKGALNSTGVHAHAAPQRALLARNFAETLLTETLALKNDIVTSSASILEFDPESLAS</sequence>
<gene>
    <name evidence="15" type="ORF">J0X15_09595</name>
</gene>
<organism evidence="15 16">
    <name type="scientific">Roseibium limicola</name>
    <dbReference type="NCBI Taxonomy" id="2816037"/>
    <lineage>
        <taxon>Bacteria</taxon>
        <taxon>Pseudomonadati</taxon>
        <taxon>Pseudomonadota</taxon>
        <taxon>Alphaproteobacteria</taxon>
        <taxon>Hyphomicrobiales</taxon>
        <taxon>Stappiaceae</taxon>
        <taxon>Roseibium</taxon>
    </lineage>
</organism>
<evidence type="ECO:0000256" key="3">
    <source>
        <dbReference type="ARBA" id="ARBA00022630"/>
    </source>
</evidence>
<name>A0A939J6U3_9HYPH</name>
<evidence type="ECO:0000259" key="11">
    <source>
        <dbReference type="Pfam" id="PF00441"/>
    </source>
</evidence>
<evidence type="ECO:0000259" key="12">
    <source>
        <dbReference type="Pfam" id="PF02770"/>
    </source>
</evidence>
<evidence type="ECO:0000313" key="15">
    <source>
        <dbReference type="EMBL" id="MBO0345472.1"/>
    </source>
</evidence>
<feature type="domain" description="Acyl-CoA dehydrogenase/oxidase N-terminal" evidence="13">
    <location>
        <begin position="37"/>
        <end position="155"/>
    </location>
</feature>
<dbReference type="EC" id="1.3.99.41" evidence="8"/>
<dbReference type="Pfam" id="PF12806">
    <property type="entry name" value="Acyl-CoA_dh_C"/>
    <property type="match status" value="1"/>
</dbReference>
<dbReference type="InterPro" id="IPR025878">
    <property type="entry name" value="Acyl-CoA_dh-like_C_dom"/>
</dbReference>
<dbReference type="Pfam" id="PF02771">
    <property type="entry name" value="Acyl-CoA_dh_N"/>
    <property type="match status" value="1"/>
</dbReference>
<dbReference type="Gene3D" id="1.20.140.10">
    <property type="entry name" value="Butyryl-CoA Dehydrogenase, subunit A, domain 3"/>
    <property type="match status" value="1"/>
</dbReference>
<dbReference type="Pfam" id="PF02770">
    <property type="entry name" value="Acyl-CoA_dh_M"/>
    <property type="match status" value="1"/>
</dbReference>
<dbReference type="Gene3D" id="1.10.540.10">
    <property type="entry name" value="Acyl-CoA dehydrogenase/oxidase, N-terminal domain"/>
    <property type="match status" value="1"/>
</dbReference>
<evidence type="ECO:0000256" key="8">
    <source>
        <dbReference type="ARBA" id="ARBA00066694"/>
    </source>
</evidence>